<feature type="compositionally biased region" description="Acidic residues" evidence="1">
    <location>
        <begin position="33"/>
        <end position="44"/>
    </location>
</feature>
<protein>
    <submittedName>
        <fullName evidence="4">MPN domain-containing protein isoform X2</fullName>
    </submittedName>
</protein>
<dbReference type="GeneID" id="100209039"/>
<keyword evidence="3" id="KW-1185">Reference proteome</keyword>
<feature type="domain" description="MPN" evidence="2">
    <location>
        <begin position="343"/>
        <end position="473"/>
    </location>
</feature>
<dbReference type="InterPro" id="IPR050242">
    <property type="entry name" value="JAMM_MPN+_peptidase_M67A"/>
</dbReference>
<organism evidence="3 4">
    <name type="scientific">Hydra vulgaris</name>
    <name type="common">Hydra</name>
    <name type="synonym">Hydra attenuata</name>
    <dbReference type="NCBI Taxonomy" id="6087"/>
    <lineage>
        <taxon>Eukaryota</taxon>
        <taxon>Metazoa</taxon>
        <taxon>Cnidaria</taxon>
        <taxon>Hydrozoa</taxon>
        <taxon>Hydroidolina</taxon>
        <taxon>Anthoathecata</taxon>
        <taxon>Aplanulata</taxon>
        <taxon>Hydridae</taxon>
        <taxon>Hydra</taxon>
    </lineage>
</organism>
<dbReference type="InterPro" id="IPR000555">
    <property type="entry name" value="JAMM/MPN+_dom"/>
</dbReference>
<name>A0ABM4C0C0_HYDVU</name>
<dbReference type="Pfam" id="PF01398">
    <property type="entry name" value="JAB"/>
    <property type="match status" value="1"/>
</dbReference>
<dbReference type="SUPFAM" id="SSF102712">
    <property type="entry name" value="JAB1/MPN domain"/>
    <property type="match status" value="1"/>
</dbReference>
<dbReference type="RefSeq" id="XP_065654975.1">
    <property type="nucleotide sequence ID" value="XM_065798903.1"/>
</dbReference>
<dbReference type="Pfam" id="PF18755">
    <property type="entry name" value="RAMA"/>
    <property type="match status" value="1"/>
</dbReference>
<gene>
    <name evidence="4" type="primary">LOC100209039</name>
</gene>
<dbReference type="Proteomes" id="UP001652625">
    <property type="component" value="Chromosome 06"/>
</dbReference>
<dbReference type="InterPro" id="IPR040843">
    <property type="entry name" value="RAMA"/>
</dbReference>
<evidence type="ECO:0000259" key="2">
    <source>
        <dbReference type="PROSITE" id="PS50249"/>
    </source>
</evidence>
<evidence type="ECO:0000256" key="1">
    <source>
        <dbReference type="SAM" id="MobiDB-lite"/>
    </source>
</evidence>
<evidence type="ECO:0000313" key="4">
    <source>
        <dbReference type="RefSeq" id="XP_065654975.1"/>
    </source>
</evidence>
<accession>A0ABM4C0C0</accession>
<proteinExistence type="predicted"/>
<feature type="region of interest" description="Disordered" evidence="1">
    <location>
        <begin position="17"/>
        <end position="79"/>
    </location>
</feature>
<dbReference type="PANTHER" id="PTHR10410">
    <property type="entry name" value="EUKARYOTIC TRANSLATION INITIATION FACTOR 3 -RELATED"/>
    <property type="match status" value="1"/>
</dbReference>
<dbReference type="Gene3D" id="3.40.140.10">
    <property type="entry name" value="Cytidine Deaminase, domain 2"/>
    <property type="match status" value="1"/>
</dbReference>
<dbReference type="PROSITE" id="PS50249">
    <property type="entry name" value="MPN"/>
    <property type="match status" value="1"/>
</dbReference>
<dbReference type="InterPro" id="IPR037518">
    <property type="entry name" value="MPN"/>
</dbReference>
<reference evidence="4" key="1">
    <citation type="submission" date="2025-08" db="UniProtKB">
        <authorList>
            <consortium name="RefSeq"/>
        </authorList>
    </citation>
    <scope>IDENTIFICATION</scope>
</reference>
<evidence type="ECO:0000313" key="3">
    <source>
        <dbReference type="Proteomes" id="UP001652625"/>
    </source>
</evidence>
<sequence length="570" mass="64063">MKIMHLLIIVKDRKMQNQTYSDSLSDTENSTTNDEDDASDDEDVDNKQSSTFKPADLKPQEVFVAPKDSPMKDSPTKKKVLSKSAMLTGRGVTTQMLIEENILEAGENNLTINYLGNKFVGDLKEDGTINCKNANRIFSSPSAWAMHCKKQVNPDKKSGCGWASVKYKGRKLDEFKSTWFRKQKIEQAVAASTIDAGNSTPYAHQRAEIDEFITDPTPSEKNKLKKYSASSLDDPIKSSYVPPTTNYLTFSEALKVVHAGQANSLKVANAGQAKVSKFPDKPTYQIKSNNPSIQLTGQKGIRKRIARTKTSVKHSSLTSTSDTTTLVECAQFQSIGRIQPFSVSICTSALLLMDFHCHLSLSEVSGYIAGEWNISRQHVRVTDVYPCHYSSSSNSDEIEKVELKIRDTIKLKGLVLLGWYHSHPFFQPDPSISDINSQLEYQKILKDGHYEPCFGIIISPFESYKKESQFNAFWVREPSENSSNQYGLPLSVCFTTHQDKTLSQNIINEMVALVNYYQNSDESVKLTEVWSADVTYLEKLKHSIIRKFPQDQTDGRFLDFVHKMTVAALS</sequence>